<name>A0A5D3ATK4_9TREE</name>
<evidence type="ECO:0000313" key="1">
    <source>
        <dbReference type="EMBL" id="TYJ53569.1"/>
    </source>
</evidence>
<gene>
    <name evidence="1" type="ORF">B9479_005773</name>
</gene>
<comment type="caution">
    <text evidence="1">The sequence shown here is derived from an EMBL/GenBank/DDBJ whole genome shotgun (WGS) entry which is preliminary data.</text>
</comment>
<sequence length="156" mass="17382">MDAYDDPDTRMLYENQRAIEELQKTTLDLSTRIQAVTAPKGKKNSPALYPEHLMTTARFYDVLDSVIGRAGIPALNGDATAKYALEILQDILQENFKPGPLARDERAMLVRVIGRFEAARDFFVAEADETISVKNQAFRAAVFGSCAKELRTLLQG</sequence>
<organism evidence="1 2">
    <name type="scientific">Cryptococcus floricola</name>
    <dbReference type="NCBI Taxonomy" id="2591691"/>
    <lineage>
        <taxon>Eukaryota</taxon>
        <taxon>Fungi</taxon>
        <taxon>Dikarya</taxon>
        <taxon>Basidiomycota</taxon>
        <taxon>Agaricomycotina</taxon>
        <taxon>Tremellomycetes</taxon>
        <taxon>Tremellales</taxon>
        <taxon>Cryptococcaceae</taxon>
        <taxon>Cryptococcus</taxon>
    </lineage>
</organism>
<accession>A0A5D3ATK4</accession>
<evidence type="ECO:0000313" key="2">
    <source>
        <dbReference type="Proteomes" id="UP000322245"/>
    </source>
</evidence>
<keyword evidence="2" id="KW-1185">Reference proteome</keyword>
<protein>
    <submittedName>
        <fullName evidence="1">Uncharacterized protein</fullName>
    </submittedName>
</protein>
<dbReference type="Proteomes" id="UP000322245">
    <property type="component" value="Unassembled WGS sequence"/>
</dbReference>
<dbReference type="AlphaFoldDB" id="A0A5D3ATK4"/>
<proteinExistence type="predicted"/>
<dbReference type="EMBL" id="NIDF01000084">
    <property type="protein sequence ID" value="TYJ53569.1"/>
    <property type="molecule type" value="Genomic_DNA"/>
</dbReference>
<reference evidence="1 2" key="1">
    <citation type="submission" date="2017-05" db="EMBL/GenBank/DDBJ databases">
        <title>The Genome Sequence of Tsuchiyaea wingfieldii DSM 27421.</title>
        <authorList>
            <person name="Cuomo C."/>
            <person name="Passer A."/>
            <person name="Billmyre B."/>
            <person name="Heitman J."/>
        </authorList>
    </citation>
    <scope>NUCLEOTIDE SEQUENCE [LARGE SCALE GENOMIC DNA]</scope>
    <source>
        <strain evidence="1 2">DSM 27421</strain>
    </source>
</reference>